<reference evidence="10 11" key="1">
    <citation type="submission" date="2016-07" db="EMBL/GenBank/DDBJ databases">
        <title>Pervasive Adenine N6-methylation of Active Genes in Fungi.</title>
        <authorList>
            <consortium name="DOE Joint Genome Institute"/>
            <person name="Mondo S.J."/>
            <person name="Dannebaum R.O."/>
            <person name="Kuo R.C."/>
            <person name="Labutti K."/>
            <person name="Haridas S."/>
            <person name="Kuo A."/>
            <person name="Salamov A."/>
            <person name="Ahrendt S.R."/>
            <person name="Lipzen A."/>
            <person name="Sullivan W."/>
            <person name="Andreopoulos W.B."/>
            <person name="Clum A."/>
            <person name="Lindquist E."/>
            <person name="Daum C."/>
            <person name="Ramamoorthy G.K."/>
            <person name="Gryganskyi A."/>
            <person name="Culley D."/>
            <person name="Magnuson J.K."/>
            <person name="James T.Y."/>
            <person name="O'Malley M.A."/>
            <person name="Stajich J.E."/>
            <person name="Spatafora J.W."/>
            <person name="Visel A."/>
            <person name="Grigoriev I.V."/>
        </authorList>
    </citation>
    <scope>NUCLEOTIDE SEQUENCE [LARGE SCALE GENOMIC DNA]</scope>
    <source>
        <strain evidence="10 11">ATCC 12442</strain>
    </source>
</reference>
<comment type="similarity">
    <text evidence="2">Belongs to the oligopeptide OPT transporter family.</text>
</comment>
<dbReference type="InterPro" id="IPR004813">
    <property type="entry name" value="OPT"/>
</dbReference>
<comment type="caution">
    <text evidence="10">The sequence shown here is derived from an EMBL/GenBank/DDBJ whole genome shotgun (WGS) entry which is preliminary data.</text>
</comment>
<sequence length="751" mass="84951">MFTATGQQAIDDRSQAGFVDQEYSLDMPAADKVFDSEKDEEEEDSPIEMVRIAVSNKDDPNMPCLTFRSCVLGVIFAAGLAFINQYYWFRENPITLGGYVVQLVSFPCGYLMALVLPKRQFNTFGFRWTLNPGPFSIKEHVLISIFAGASVSTTYGIDVVTIKRMYYKSEMGFGPSILFILTSQIMGYSFAGFSREFLVYPAAMIWPANLISVTLFRTFHELSNFGSRLTRTHVFWIAFLGSFCWYFIPGVIFPTLSFISILCFAAPDNIIANQLGDAMHGVGMLNFSLDWSYISSAYTQSPIAIPWVYCCNVFAGFVIIMWIATPIGYYKNVWDTQLMPIYTATLYTTNGSVFNIHEVMTPTDNLDVEKYASYGPLRMTFTYAMTYGLSFAALINLFVYIALHYGKEIVQRVRQSRSMNDDIHAKLMRRYPEVPHWWYAITFVITFALAIVTCEVWGMMNWYYVILATVIPLIFTIPIGIIQALSNQQPGLNVITEFIIGYAKPGDPIANVTFKVYGYITMTQALSLLGDQKLGHYMKVPPRALFFAQLAGTIICSFVQLGVAFWLMDTIKGMCTPEGMPFTCLQANTFFSASVIWGLVGPERMFGTESIYHSMMYLFILGLLLPIPFWLYTRKYPDSWVKHIHTPMLFIASGYMPPAPSHVYFNWWVGCFALNFLWGRLFNRGWQRYAFSLSAGLDCGLAISGIVTYYAFQNVALPHWWGMESTHCKLAQYGKANYKEMLAAAASAGAS</sequence>
<proteinExistence type="inferred from homology"/>
<evidence type="ECO:0000313" key="11">
    <source>
        <dbReference type="Proteomes" id="UP000193922"/>
    </source>
</evidence>
<keyword evidence="11" id="KW-1185">Reference proteome</keyword>
<accession>A0A1Y1W9Y6</accession>
<dbReference type="RefSeq" id="XP_040743971.1">
    <property type="nucleotide sequence ID" value="XM_040887543.1"/>
</dbReference>
<evidence type="ECO:0000256" key="2">
    <source>
        <dbReference type="ARBA" id="ARBA00008807"/>
    </source>
</evidence>
<dbReference type="OrthoDB" id="9986677at2759"/>
<dbReference type="PANTHER" id="PTHR22601">
    <property type="entry name" value="ISP4 LIKE PROTEIN"/>
    <property type="match status" value="1"/>
</dbReference>
<keyword evidence="3" id="KW-0813">Transport</keyword>
<protein>
    <submittedName>
        <fullName evidence="10">OPT family small oligopeptide transporter</fullName>
    </submittedName>
</protein>
<keyword evidence="4 9" id="KW-0812">Transmembrane</keyword>
<dbReference type="GeneID" id="63804191"/>
<evidence type="ECO:0000256" key="8">
    <source>
        <dbReference type="ARBA" id="ARBA00023136"/>
    </source>
</evidence>
<dbReference type="InterPro" id="IPR004648">
    <property type="entry name" value="Oligpept_transpt"/>
</dbReference>
<feature type="transmembrane region" description="Helical" evidence="9">
    <location>
        <begin position="437"/>
        <end position="458"/>
    </location>
</feature>
<feature type="transmembrane region" description="Helical" evidence="9">
    <location>
        <begin position="580"/>
        <end position="600"/>
    </location>
</feature>
<evidence type="ECO:0000256" key="7">
    <source>
        <dbReference type="ARBA" id="ARBA00022989"/>
    </source>
</evidence>
<feature type="transmembrane region" description="Helical" evidence="9">
    <location>
        <begin position="99"/>
        <end position="117"/>
    </location>
</feature>
<dbReference type="GO" id="GO:0016020">
    <property type="term" value="C:membrane"/>
    <property type="evidence" value="ECO:0007669"/>
    <property type="project" value="UniProtKB-SubCell"/>
</dbReference>
<feature type="transmembrane region" description="Helical" evidence="9">
    <location>
        <begin position="65"/>
        <end position="87"/>
    </location>
</feature>
<dbReference type="NCBIfam" id="TIGR00727">
    <property type="entry name" value="ISP4_OPT"/>
    <property type="match status" value="1"/>
</dbReference>
<evidence type="ECO:0000313" key="10">
    <source>
        <dbReference type="EMBL" id="ORX70333.1"/>
    </source>
</evidence>
<feature type="transmembrane region" description="Helical" evidence="9">
    <location>
        <begin position="664"/>
        <end position="682"/>
    </location>
</feature>
<dbReference type="GO" id="GO:0015031">
    <property type="term" value="P:protein transport"/>
    <property type="evidence" value="ECO:0007669"/>
    <property type="project" value="UniProtKB-KW"/>
</dbReference>
<evidence type="ECO:0000256" key="5">
    <source>
        <dbReference type="ARBA" id="ARBA00022856"/>
    </source>
</evidence>
<name>A0A1Y1W9Y6_9FUNG</name>
<keyword evidence="7 9" id="KW-1133">Transmembrane helix</keyword>
<feature type="transmembrane region" description="Helical" evidence="9">
    <location>
        <begin position="689"/>
        <end position="712"/>
    </location>
</feature>
<dbReference type="NCBIfam" id="TIGR00728">
    <property type="entry name" value="OPT_sfam"/>
    <property type="match status" value="1"/>
</dbReference>
<dbReference type="AlphaFoldDB" id="A0A1Y1W9Y6"/>
<feature type="transmembrane region" description="Helical" evidence="9">
    <location>
        <begin position="464"/>
        <end position="485"/>
    </location>
</feature>
<keyword evidence="5" id="KW-0571">Peptide transport</keyword>
<comment type="subcellular location">
    <subcellularLocation>
        <location evidence="1">Membrane</location>
        <topology evidence="1">Multi-pass membrane protein</topology>
    </subcellularLocation>
</comment>
<evidence type="ECO:0000256" key="9">
    <source>
        <dbReference type="SAM" id="Phobius"/>
    </source>
</evidence>
<feature type="transmembrane region" description="Helical" evidence="9">
    <location>
        <begin position="172"/>
        <end position="191"/>
    </location>
</feature>
<feature type="transmembrane region" description="Helical" evidence="9">
    <location>
        <begin position="307"/>
        <end position="330"/>
    </location>
</feature>
<evidence type="ECO:0000256" key="4">
    <source>
        <dbReference type="ARBA" id="ARBA00022692"/>
    </source>
</evidence>
<feature type="transmembrane region" description="Helical" evidence="9">
    <location>
        <begin position="544"/>
        <end position="568"/>
    </location>
</feature>
<evidence type="ECO:0000256" key="6">
    <source>
        <dbReference type="ARBA" id="ARBA00022927"/>
    </source>
</evidence>
<evidence type="ECO:0000256" key="1">
    <source>
        <dbReference type="ARBA" id="ARBA00004141"/>
    </source>
</evidence>
<keyword evidence="8 9" id="KW-0472">Membrane</keyword>
<feature type="transmembrane region" description="Helical" evidence="9">
    <location>
        <begin position="612"/>
        <end position="632"/>
    </location>
</feature>
<feature type="transmembrane region" description="Helical" evidence="9">
    <location>
        <begin position="237"/>
        <end position="266"/>
    </location>
</feature>
<dbReference type="GO" id="GO:0035673">
    <property type="term" value="F:oligopeptide transmembrane transporter activity"/>
    <property type="evidence" value="ECO:0007669"/>
    <property type="project" value="InterPro"/>
</dbReference>
<feature type="transmembrane region" description="Helical" evidence="9">
    <location>
        <begin position="381"/>
        <end position="403"/>
    </location>
</feature>
<dbReference type="Proteomes" id="UP000193922">
    <property type="component" value="Unassembled WGS sequence"/>
</dbReference>
<dbReference type="Pfam" id="PF03169">
    <property type="entry name" value="OPT"/>
    <property type="match status" value="1"/>
</dbReference>
<gene>
    <name evidence="10" type="ORF">DL89DRAFT_267555</name>
</gene>
<evidence type="ECO:0000256" key="3">
    <source>
        <dbReference type="ARBA" id="ARBA00022448"/>
    </source>
</evidence>
<dbReference type="EMBL" id="MCFD01000006">
    <property type="protein sequence ID" value="ORX70333.1"/>
    <property type="molecule type" value="Genomic_DNA"/>
</dbReference>
<feature type="transmembrane region" description="Helical" evidence="9">
    <location>
        <begin position="197"/>
        <end position="216"/>
    </location>
</feature>
<keyword evidence="6" id="KW-0653">Protein transport</keyword>
<organism evidence="10 11">
    <name type="scientific">Linderina pennispora</name>
    <dbReference type="NCBI Taxonomy" id="61395"/>
    <lineage>
        <taxon>Eukaryota</taxon>
        <taxon>Fungi</taxon>
        <taxon>Fungi incertae sedis</taxon>
        <taxon>Zoopagomycota</taxon>
        <taxon>Kickxellomycotina</taxon>
        <taxon>Kickxellomycetes</taxon>
        <taxon>Kickxellales</taxon>
        <taxon>Kickxellaceae</taxon>
        <taxon>Linderina</taxon>
    </lineage>
</organism>